<evidence type="ECO:0000313" key="5">
    <source>
        <dbReference type="EMBL" id="KIL51669.1"/>
    </source>
</evidence>
<name>A0A0C2SCI0_9BACL</name>
<dbReference type="GO" id="GO:0016787">
    <property type="term" value="F:hydrolase activity"/>
    <property type="evidence" value="ECO:0007669"/>
    <property type="project" value="UniProtKB-KW"/>
</dbReference>
<dbReference type="Pfam" id="PF00293">
    <property type="entry name" value="NUDIX"/>
    <property type="match status" value="1"/>
</dbReference>
<proteinExistence type="inferred from homology"/>
<dbReference type="PANTHER" id="PTHR43046">
    <property type="entry name" value="GDP-MANNOSE MANNOSYL HYDROLASE"/>
    <property type="match status" value="1"/>
</dbReference>
<evidence type="ECO:0000256" key="1">
    <source>
        <dbReference type="ARBA" id="ARBA00001946"/>
    </source>
</evidence>
<dbReference type="STRING" id="135826.KP77_11810"/>
<sequence length="69" mass="7632">MKKWSGAAAVCLNEHNEVLMVKSIHSNAWAVPSGGIESGETPEACCIREVMEETGYEVEIIDHLFVKKQ</sequence>
<protein>
    <submittedName>
        <fullName evidence="5">Phosphohydrolase</fullName>
    </submittedName>
</protein>
<dbReference type="PROSITE" id="PS00893">
    <property type="entry name" value="NUDIX_BOX"/>
    <property type="match status" value="1"/>
</dbReference>
<dbReference type="PRINTS" id="PR00502">
    <property type="entry name" value="NUDIXFAMILY"/>
</dbReference>
<evidence type="ECO:0000256" key="2">
    <source>
        <dbReference type="ARBA" id="ARBA00022801"/>
    </source>
</evidence>
<dbReference type="PATRIC" id="fig|135826.4.peg.1176"/>
<feature type="domain" description="Nudix hydrolase" evidence="4">
    <location>
        <begin position="2"/>
        <end position="69"/>
    </location>
</feature>
<keyword evidence="2 3" id="KW-0378">Hydrolase</keyword>
<dbReference type="AlphaFoldDB" id="A0A0C2SCI0"/>
<dbReference type="EMBL" id="JXRQ01000015">
    <property type="protein sequence ID" value="KIL51669.1"/>
    <property type="molecule type" value="Genomic_DNA"/>
</dbReference>
<keyword evidence="6" id="KW-1185">Reference proteome</keyword>
<organism evidence="5 6">
    <name type="scientific">Jeotgalibacillus alimentarius</name>
    <dbReference type="NCBI Taxonomy" id="135826"/>
    <lineage>
        <taxon>Bacteria</taxon>
        <taxon>Bacillati</taxon>
        <taxon>Bacillota</taxon>
        <taxon>Bacilli</taxon>
        <taxon>Bacillales</taxon>
        <taxon>Caryophanaceae</taxon>
        <taxon>Jeotgalibacillus</taxon>
    </lineage>
</organism>
<dbReference type="Proteomes" id="UP000031950">
    <property type="component" value="Unassembled WGS sequence"/>
</dbReference>
<dbReference type="CDD" id="cd02883">
    <property type="entry name" value="NUDIX_Hydrolase"/>
    <property type="match status" value="1"/>
</dbReference>
<dbReference type="PROSITE" id="PS51462">
    <property type="entry name" value="NUDIX"/>
    <property type="match status" value="1"/>
</dbReference>
<evidence type="ECO:0000256" key="3">
    <source>
        <dbReference type="RuleBase" id="RU003476"/>
    </source>
</evidence>
<comment type="cofactor">
    <cofactor evidence="1">
        <name>Mg(2+)</name>
        <dbReference type="ChEBI" id="CHEBI:18420"/>
    </cofactor>
</comment>
<dbReference type="InterPro" id="IPR020476">
    <property type="entry name" value="Nudix_hydrolase"/>
</dbReference>
<comment type="caution">
    <text evidence="5">The sequence shown here is derived from an EMBL/GenBank/DDBJ whole genome shotgun (WGS) entry which is preliminary data.</text>
</comment>
<evidence type="ECO:0000259" key="4">
    <source>
        <dbReference type="PROSITE" id="PS51462"/>
    </source>
</evidence>
<reference evidence="5 6" key="1">
    <citation type="submission" date="2015-01" db="EMBL/GenBank/DDBJ databases">
        <title>Genome sequence of Jeotgalibacillus alimentarius.</title>
        <authorList>
            <person name="Goh K.M."/>
            <person name="Chan K.-G."/>
            <person name="Yaakop A.S."/>
            <person name="Ee R."/>
            <person name="Gan H.M."/>
            <person name="Chan C.S."/>
        </authorList>
    </citation>
    <scope>NUCLEOTIDE SEQUENCE [LARGE SCALE GENOMIC DNA]</scope>
    <source>
        <strain evidence="5 6">YKJ-13</strain>
    </source>
</reference>
<comment type="similarity">
    <text evidence="3">Belongs to the Nudix hydrolase family.</text>
</comment>
<dbReference type="Gene3D" id="3.90.79.10">
    <property type="entry name" value="Nucleoside Triphosphate Pyrophosphohydrolase"/>
    <property type="match status" value="1"/>
</dbReference>
<dbReference type="InterPro" id="IPR020084">
    <property type="entry name" value="NUDIX_hydrolase_CS"/>
</dbReference>
<dbReference type="InterPro" id="IPR015797">
    <property type="entry name" value="NUDIX_hydrolase-like_dom_sf"/>
</dbReference>
<evidence type="ECO:0000313" key="6">
    <source>
        <dbReference type="Proteomes" id="UP000031950"/>
    </source>
</evidence>
<dbReference type="PANTHER" id="PTHR43046:SF2">
    <property type="entry name" value="8-OXO-DGTP DIPHOSPHATASE-RELATED"/>
    <property type="match status" value="1"/>
</dbReference>
<accession>A0A0C2SCI0</accession>
<dbReference type="InterPro" id="IPR000086">
    <property type="entry name" value="NUDIX_hydrolase_dom"/>
</dbReference>
<dbReference type="SUPFAM" id="SSF55811">
    <property type="entry name" value="Nudix"/>
    <property type="match status" value="1"/>
</dbReference>
<gene>
    <name evidence="5" type="ORF">KP77_11810</name>
</gene>